<dbReference type="Proteomes" id="UP000644699">
    <property type="component" value="Unassembled WGS sequence"/>
</dbReference>
<dbReference type="InterPro" id="IPR006342">
    <property type="entry name" value="FkbM_mtfrase"/>
</dbReference>
<gene>
    <name evidence="2" type="ORF">GCM10011390_38730</name>
</gene>
<organism evidence="2 3">
    <name type="scientific">Aureimonas endophytica</name>
    <dbReference type="NCBI Taxonomy" id="2027858"/>
    <lineage>
        <taxon>Bacteria</taxon>
        <taxon>Pseudomonadati</taxon>
        <taxon>Pseudomonadota</taxon>
        <taxon>Alphaproteobacteria</taxon>
        <taxon>Hyphomicrobiales</taxon>
        <taxon>Aurantimonadaceae</taxon>
        <taxon>Aureimonas</taxon>
    </lineage>
</organism>
<dbReference type="PANTHER" id="PTHR34203">
    <property type="entry name" value="METHYLTRANSFERASE, FKBM FAMILY PROTEIN"/>
    <property type="match status" value="1"/>
</dbReference>
<dbReference type="InterPro" id="IPR052514">
    <property type="entry name" value="SAM-dependent_MTase"/>
</dbReference>
<dbReference type="Gene3D" id="3.40.50.150">
    <property type="entry name" value="Vaccinia Virus protein VP39"/>
    <property type="match status" value="1"/>
</dbReference>
<dbReference type="Pfam" id="PF05050">
    <property type="entry name" value="Methyltransf_21"/>
    <property type="match status" value="1"/>
</dbReference>
<evidence type="ECO:0000313" key="2">
    <source>
        <dbReference type="EMBL" id="GGE15917.1"/>
    </source>
</evidence>
<dbReference type="RefSeq" id="WP_188911506.1">
    <property type="nucleotide sequence ID" value="NZ_BMIQ01000007.1"/>
</dbReference>
<dbReference type="NCBIfam" id="TIGR01444">
    <property type="entry name" value="fkbM_fam"/>
    <property type="match status" value="1"/>
</dbReference>
<dbReference type="InterPro" id="IPR029063">
    <property type="entry name" value="SAM-dependent_MTases_sf"/>
</dbReference>
<comment type="caution">
    <text evidence="2">The sequence shown here is derived from an EMBL/GenBank/DDBJ whole genome shotgun (WGS) entry which is preliminary data.</text>
</comment>
<sequence length="388" mass="42031">MRPVPNVVGVEARLGDLAAMRAALRRAEAEGADWLSFVAPGERLAEEAEMLAAPALPLFDAVFGAIRAPASGTVWRLSRLAFEAPERLPHALLHWWVGEPRFIRRTVLADLLAAGDEGATRIERLFRLWTGARCIKLAAPLAETLVEPLGLDADERRAVLERLAAEPVFLPVRHGETIYRLPYTGRNAGIEREQTRGQFFEAEELSILKERVGPGARVVDVGANTGNHTVFFAGPMRAARVLPFEPAPDTALALSRTVAINRLGNVDLAQLGKGVGAAPGRMRVVASERGGLGAAHLVDDPKGTIEVVRLDDVLTEAPGLLKIDVEGMELEVLAGAEATIRRARPLIFVEIANANTARFLDWLALAGYGIERIFSDKGHANYLIAPRD</sequence>
<reference evidence="2" key="2">
    <citation type="submission" date="2020-09" db="EMBL/GenBank/DDBJ databases">
        <authorList>
            <person name="Sun Q."/>
            <person name="Zhou Y."/>
        </authorList>
    </citation>
    <scope>NUCLEOTIDE SEQUENCE</scope>
    <source>
        <strain evidence="2">CGMCC 1.15367</strain>
    </source>
</reference>
<feature type="domain" description="Methyltransferase FkbM" evidence="1">
    <location>
        <begin position="220"/>
        <end position="368"/>
    </location>
</feature>
<dbReference type="PANTHER" id="PTHR34203:SF15">
    <property type="entry name" value="SLL1173 PROTEIN"/>
    <property type="match status" value="1"/>
</dbReference>
<evidence type="ECO:0000313" key="3">
    <source>
        <dbReference type="Proteomes" id="UP000644699"/>
    </source>
</evidence>
<protein>
    <recommendedName>
        <fullName evidence="1">Methyltransferase FkbM domain-containing protein</fullName>
    </recommendedName>
</protein>
<evidence type="ECO:0000259" key="1">
    <source>
        <dbReference type="Pfam" id="PF05050"/>
    </source>
</evidence>
<reference evidence="2" key="1">
    <citation type="journal article" date="2014" name="Int. J. Syst. Evol. Microbiol.">
        <title>Complete genome sequence of Corynebacterium casei LMG S-19264T (=DSM 44701T), isolated from a smear-ripened cheese.</title>
        <authorList>
            <consortium name="US DOE Joint Genome Institute (JGI-PGF)"/>
            <person name="Walter F."/>
            <person name="Albersmeier A."/>
            <person name="Kalinowski J."/>
            <person name="Ruckert C."/>
        </authorList>
    </citation>
    <scope>NUCLEOTIDE SEQUENCE</scope>
    <source>
        <strain evidence="2">CGMCC 1.15367</strain>
    </source>
</reference>
<accession>A0A916ZXB5</accession>
<name>A0A916ZXB5_9HYPH</name>
<dbReference type="AlphaFoldDB" id="A0A916ZXB5"/>
<keyword evidence="3" id="KW-1185">Reference proteome</keyword>
<dbReference type="EMBL" id="BMIQ01000007">
    <property type="protein sequence ID" value="GGE15917.1"/>
    <property type="molecule type" value="Genomic_DNA"/>
</dbReference>
<dbReference type="SUPFAM" id="SSF53335">
    <property type="entry name" value="S-adenosyl-L-methionine-dependent methyltransferases"/>
    <property type="match status" value="1"/>
</dbReference>
<proteinExistence type="predicted"/>